<gene>
    <name evidence="3" type="ORF">H9894_05670</name>
</gene>
<accession>A0A9D1TPR5</accession>
<feature type="coiled-coil region" evidence="1">
    <location>
        <begin position="279"/>
        <end position="306"/>
    </location>
</feature>
<dbReference type="AlphaFoldDB" id="A0A9D1TPR5"/>
<evidence type="ECO:0000313" key="4">
    <source>
        <dbReference type="Proteomes" id="UP000886752"/>
    </source>
</evidence>
<dbReference type="Proteomes" id="UP000886752">
    <property type="component" value="Unassembled WGS sequence"/>
</dbReference>
<name>A0A9D1TPR5_9BACT</name>
<comment type="caution">
    <text evidence="3">The sequence shown here is derived from an EMBL/GenBank/DDBJ whole genome shotgun (WGS) entry which is preliminary data.</text>
</comment>
<feature type="coiled-coil region" evidence="1">
    <location>
        <begin position="666"/>
        <end position="710"/>
    </location>
</feature>
<keyword evidence="1" id="KW-0175">Coiled coil</keyword>
<feature type="coiled-coil region" evidence="1">
    <location>
        <begin position="546"/>
        <end position="573"/>
    </location>
</feature>
<sequence length="733" mass="79051">MPPSQDQDLHVIELTELIEQGKPPVTASADSTGSGEAAQEGAAVSQGAVALSGGRGDRFAESRGTEGSDTVEKADGSVASAGSGDSSAGTAQVQAPDTGTAPATDTATGDAASAWKAARPAQTRTEAGQALPETSKSEASAASQVQTRSQAGTISPLMAGMLPGLVDKISGLSHECSLLHERMEQIALRQNRLDEACRLRAGSRNADSGTSDPADLESRLKALEEKASAGSANDATHEHLPAALAMRLSDCEEQLALFATREDMDREHKELLACVDNLMAQCKEEGDGLRRQMTQIEARVAAQEEQARAGASFASTDDVRQVRTVMEQCLEQQAAFKCQQEQIGAQVAGLQAGAERDRRQMESLGSALDPLRASLADLLAQRISREETESLHRDVQNRLEGLQTRLSAAEDRVNQLGSEEQARLEALQAALSSLQQMVREQHDTLSAQIAGEREERSRALDELAFRNGEEARSRGRELEEQFTALLDARLQERSDALNVELSALNGCLAREEEREKALTTLQEQVLKARDAHAACLKDVALLQTGVGDAAARLRRLEEALAQEREERRQGLATLGTSTAENGRACREDLAGVQAMALKLAEDQSVLSARLSVAEDKLATAPSSLSQLVDSASQQVGQKVLEDLSDFIRNFVTTHTTAYEERLTGLEDRLKQSLAQEQVLRQSLEEQRRINQDLTARLQALETRVSEEALEQSAARACVRILREEIGRLMGGSR</sequence>
<feature type="compositionally biased region" description="Basic and acidic residues" evidence="2">
    <location>
        <begin position="55"/>
        <end position="75"/>
    </location>
</feature>
<organism evidence="3 4">
    <name type="scientific">Candidatus Desulfovibrio intestinipullorum</name>
    <dbReference type="NCBI Taxonomy" id="2838536"/>
    <lineage>
        <taxon>Bacteria</taxon>
        <taxon>Pseudomonadati</taxon>
        <taxon>Thermodesulfobacteriota</taxon>
        <taxon>Desulfovibrionia</taxon>
        <taxon>Desulfovibrionales</taxon>
        <taxon>Desulfovibrionaceae</taxon>
        <taxon>Desulfovibrio</taxon>
    </lineage>
</organism>
<evidence type="ECO:0000313" key="3">
    <source>
        <dbReference type="EMBL" id="HIW00664.1"/>
    </source>
</evidence>
<feature type="compositionally biased region" description="Low complexity" evidence="2">
    <location>
        <begin position="76"/>
        <end position="112"/>
    </location>
</feature>
<evidence type="ECO:0000256" key="1">
    <source>
        <dbReference type="SAM" id="Coils"/>
    </source>
</evidence>
<evidence type="ECO:0000256" key="2">
    <source>
        <dbReference type="SAM" id="MobiDB-lite"/>
    </source>
</evidence>
<reference evidence="3" key="1">
    <citation type="journal article" date="2021" name="PeerJ">
        <title>Extensive microbial diversity within the chicken gut microbiome revealed by metagenomics and culture.</title>
        <authorList>
            <person name="Gilroy R."/>
            <person name="Ravi A."/>
            <person name="Getino M."/>
            <person name="Pursley I."/>
            <person name="Horton D.L."/>
            <person name="Alikhan N.F."/>
            <person name="Baker D."/>
            <person name="Gharbi K."/>
            <person name="Hall N."/>
            <person name="Watson M."/>
            <person name="Adriaenssens E.M."/>
            <person name="Foster-Nyarko E."/>
            <person name="Jarju S."/>
            <person name="Secka A."/>
            <person name="Antonio M."/>
            <person name="Oren A."/>
            <person name="Chaudhuri R.R."/>
            <person name="La Ragione R."/>
            <person name="Hildebrand F."/>
            <person name="Pallen M.J."/>
        </authorList>
    </citation>
    <scope>NUCLEOTIDE SEQUENCE</scope>
    <source>
        <strain evidence="3">ChiHecec2B26-446</strain>
    </source>
</reference>
<feature type="coiled-coil region" evidence="1">
    <location>
        <begin position="385"/>
        <end position="444"/>
    </location>
</feature>
<dbReference type="EMBL" id="DXHV01000058">
    <property type="protein sequence ID" value="HIW00664.1"/>
    <property type="molecule type" value="Genomic_DNA"/>
</dbReference>
<feature type="compositionally biased region" description="Polar residues" evidence="2">
    <location>
        <begin position="122"/>
        <end position="149"/>
    </location>
</feature>
<reference evidence="3" key="2">
    <citation type="submission" date="2021-04" db="EMBL/GenBank/DDBJ databases">
        <authorList>
            <person name="Gilroy R."/>
        </authorList>
    </citation>
    <scope>NUCLEOTIDE SEQUENCE</scope>
    <source>
        <strain evidence="3">ChiHecec2B26-446</strain>
    </source>
</reference>
<protein>
    <submittedName>
        <fullName evidence="3">Uncharacterized protein</fullName>
    </submittedName>
</protein>
<proteinExistence type="predicted"/>
<feature type="region of interest" description="Disordered" evidence="2">
    <location>
        <begin position="16"/>
        <end position="149"/>
    </location>
</feature>